<evidence type="ECO:0000256" key="5">
    <source>
        <dbReference type="ARBA" id="ARBA00023135"/>
    </source>
</evidence>
<sequence length="151" mass="17102">MSTTTKKNKNRILIENHKQFLEEVSKTATLSVWNSKFSIKRLSLEADPVEGTPEGIRDIPQGVETNSIIGNSVENDSKSHPILFRYTARHAKEKIPEVRISTTVDSEQLSTFWRDYVDILKGSSQLKLQSETKKVSSKKSKAKKKRGKGAW</sequence>
<comment type="similarity">
    <text evidence="2">Belongs to the SRP14 family.</text>
</comment>
<keyword evidence="4" id="KW-0694">RNA-binding</keyword>
<evidence type="ECO:0000313" key="8">
    <source>
        <dbReference type="EMBL" id="CAY71908.1"/>
    </source>
</evidence>
<dbReference type="HOGENOM" id="CLU_094309_3_0_1"/>
<keyword evidence="9" id="KW-1185">Reference proteome</keyword>
<feature type="region of interest" description="Disordered" evidence="7">
    <location>
        <begin position="130"/>
        <end position="151"/>
    </location>
</feature>
<evidence type="ECO:0000256" key="7">
    <source>
        <dbReference type="SAM" id="MobiDB-lite"/>
    </source>
</evidence>
<evidence type="ECO:0000256" key="6">
    <source>
        <dbReference type="ARBA" id="ARBA00023274"/>
    </source>
</evidence>
<dbReference type="RefSeq" id="XP_002494087.1">
    <property type="nucleotide sequence ID" value="XM_002494042.1"/>
</dbReference>
<evidence type="ECO:0000256" key="2">
    <source>
        <dbReference type="ARBA" id="ARBA00010349"/>
    </source>
</evidence>
<protein>
    <submittedName>
        <fullName evidence="8">Uncharacterized protein</fullName>
    </submittedName>
</protein>
<dbReference type="InterPro" id="IPR009018">
    <property type="entry name" value="Signal_recog_particle_SRP9/14"/>
</dbReference>
<dbReference type="AlphaFoldDB" id="C4R8I3"/>
<keyword evidence="3" id="KW-0963">Cytoplasm</keyword>
<accession>C4R8I3</accession>
<dbReference type="GO" id="GO:0005786">
    <property type="term" value="C:signal recognition particle, endoplasmic reticulum targeting"/>
    <property type="evidence" value="ECO:0007669"/>
    <property type="project" value="UniProtKB-KW"/>
</dbReference>
<dbReference type="GeneID" id="8201357"/>
<evidence type="ECO:0000256" key="4">
    <source>
        <dbReference type="ARBA" id="ARBA00022884"/>
    </source>
</evidence>
<feature type="compositionally biased region" description="Basic residues" evidence="7">
    <location>
        <begin position="135"/>
        <end position="151"/>
    </location>
</feature>
<reference evidence="8 9" key="1">
    <citation type="journal article" date="2009" name="Nat. Biotechnol.">
        <title>Genome sequence of the recombinant protein production host Pichia pastoris.</title>
        <authorList>
            <person name="De Schutter K."/>
            <person name="Lin Y.C."/>
            <person name="Tiels P."/>
            <person name="Van Hecke A."/>
            <person name="Glinka S."/>
            <person name="Weber-Lehmann J."/>
            <person name="Rouze P."/>
            <person name="Van de Peer Y."/>
            <person name="Callewaert N."/>
        </authorList>
    </citation>
    <scope>NUCLEOTIDE SEQUENCE [LARGE SCALE GENOMIC DNA]</scope>
    <source>
        <strain evidence="9">GS115 / ATCC 20864</strain>
    </source>
</reference>
<organism evidence="8 9">
    <name type="scientific">Komagataella phaffii (strain GS115 / ATCC 20864)</name>
    <name type="common">Yeast</name>
    <name type="synonym">Pichia pastoris</name>
    <dbReference type="NCBI Taxonomy" id="644223"/>
    <lineage>
        <taxon>Eukaryota</taxon>
        <taxon>Fungi</taxon>
        <taxon>Dikarya</taxon>
        <taxon>Ascomycota</taxon>
        <taxon>Saccharomycotina</taxon>
        <taxon>Pichiomycetes</taxon>
        <taxon>Pichiales</taxon>
        <taxon>Pichiaceae</taxon>
        <taxon>Komagataella</taxon>
    </lineage>
</organism>
<gene>
    <name evidence="8" type="ordered locus">PAS_chr4_0650</name>
</gene>
<dbReference type="InParanoid" id="C4R8I3"/>
<dbReference type="Pfam" id="PF02290">
    <property type="entry name" value="SRP14"/>
    <property type="match status" value="1"/>
</dbReference>
<dbReference type="GO" id="GO:0006614">
    <property type="term" value="P:SRP-dependent cotranslational protein targeting to membrane"/>
    <property type="evidence" value="ECO:0007669"/>
    <property type="project" value="InterPro"/>
</dbReference>
<dbReference type="OrthoDB" id="19209at2759"/>
<evidence type="ECO:0000256" key="1">
    <source>
        <dbReference type="ARBA" id="ARBA00004496"/>
    </source>
</evidence>
<name>C4R8I3_KOMPG</name>
<dbReference type="KEGG" id="ppa:PAS_chr4_0650"/>
<dbReference type="GO" id="GO:0008312">
    <property type="term" value="F:7S RNA binding"/>
    <property type="evidence" value="ECO:0007669"/>
    <property type="project" value="InterPro"/>
</dbReference>
<comment type="subcellular location">
    <subcellularLocation>
        <location evidence="1">Cytoplasm</location>
    </subcellularLocation>
</comment>
<dbReference type="Proteomes" id="UP000000314">
    <property type="component" value="Chromosome 4"/>
</dbReference>
<dbReference type="Gene3D" id="3.30.720.10">
    <property type="entry name" value="Signal recognition particle alu RNA binding heterodimer, srp9/1"/>
    <property type="match status" value="1"/>
</dbReference>
<dbReference type="EMBL" id="FN392322">
    <property type="protein sequence ID" value="CAY71908.1"/>
    <property type="molecule type" value="Genomic_DNA"/>
</dbReference>
<keyword evidence="6" id="KW-0687">Ribonucleoprotein</keyword>
<dbReference type="GO" id="GO:0030942">
    <property type="term" value="F:endoplasmic reticulum signal peptide binding"/>
    <property type="evidence" value="ECO:0007669"/>
    <property type="project" value="InterPro"/>
</dbReference>
<dbReference type="InterPro" id="IPR003210">
    <property type="entry name" value="Signal_recog_particle_SRP14"/>
</dbReference>
<evidence type="ECO:0000256" key="3">
    <source>
        <dbReference type="ARBA" id="ARBA00022490"/>
    </source>
</evidence>
<proteinExistence type="inferred from homology"/>
<keyword evidence="5" id="KW-0733">Signal recognition particle</keyword>
<evidence type="ECO:0000313" key="9">
    <source>
        <dbReference type="Proteomes" id="UP000000314"/>
    </source>
</evidence>
<dbReference type="SUPFAM" id="SSF54762">
    <property type="entry name" value="Signal recognition particle alu RNA binding heterodimer, SRP9/14"/>
    <property type="match status" value="1"/>
</dbReference>